<dbReference type="AlphaFoldDB" id="A0A9D2M7G9"/>
<reference evidence="2" key="1">
    <citation type="journal article" date="2021" name="PeerJ">
        <title>Extensive microbial diversity within the chicken gut microbiome revealed by metagenomics and culture.</title>
        <authorList>
            <person name="Gilroy R."/>
            <person name="Ravi A."/>
            <person name="Getino M."/>
            <person name="Pursley I."/>
            <person name="Horton D.L."/>
            <person name="Alikhan N.F."/>
            <person name="Baker D."/>
            <person name="Gharbi K."/>
            <person name="Hall N."/>
            <person name="Watson M."/>
            <person name="Adriaenssens E.M."/>
            <person name="Foster-Nyarko E."/>
            <person name="Jarju S."/>
            <person name="Secka A."/>
            <person name="Antonio M."/>
            <person name="Oren A."/>
            <person name="Chaudhuri R.R."/>
            <person name="La Ragione R."/>
            <person name="Hildebrand F."/>
            <person name="Pallen M.J."/>
        </authorList>
    </citation>
    <scope>NUCLEOTIDE SEQUENCE</scope>
    <source>
        <strain evidence="2">ChiBcec8-13705</strain>
    </source>
</reference>
<proteinExistence type="predicted"/>
<gene>
    <name evidence="2" type="ORF">H9945_07105</name>
</gene>
<dbReference type="Proteomes" id="UP000886803">
    <property type="component" value="Unassembled WGS sequence"/>
</dbReference>
<reference evidence="2" key="2">
    <citation type="submission" date="2021-04" db="EMBL/GenBank/DDBJ databases">
        <authorList>
            <person name="Gilroy R."/>
        </authorList>
    </citation>
    <scope>NUCLEOTIDE SEQUENCE</scope>
    <source>
        <strain evidence="2">ChiBcec8-13705</strain>
    </source>
</reference>
<dbReference type="InterPro" id="IPR056442">
    <property type="entry name" value="GINT1_N"/>
</dbReference>
<evidence type="ECO:0000313" key="3">
    <source>
        <dbReference type="Proteomes" id="UP000886803"/>
    </source>
</evidence>
<feature type="domain" description="Glucosamine inositolphosphorylceramide transferase 1 N-terminal" evidence="1">
    <location>
        <begin position="56"/>
        <end position="257"/>
    </location>
</feature>
<evidence type="ECO:0000259" key="1">
    <source>
        <dbReference type="Pfam" id="PF24793"/>
    </source>
</evidence>
<dbReference type="EMBL" id="DWYG01000120">
    <property type="protein sequence ID" value="HJB42249.1"/>
    <property type="molecule type" value="Genomic_DNA"/>
</dbReference>
<dbReference type="SUPFAM" id="SSF75005">
    <property type="entry name" value="Arabinanase/levansucrase/invertase"/>
    <property type="match status" value="1"/>
</dbReference>
<dbReference type="InterPro" id="IPR023296">
    <property type="entry name" value="Glyco_hydro_beta-prop_sf"/>
</dbReference>
<accession>A0A9D2M7G9</accession>
<organism evidence="2 3">
    <name type="scientific">Candidatus Gemmiger avicola</name>
    <dbReference type="NCBI Taxonomy" id="2838605"/>
    <lineage>
        <taxon>Bacteria</taxon>
        <taxon>Bacillati</taxon>
        <taxon>Bacillota</taxon>
        <taxon>Clostridia</taxon>
        <taxon>Eubacteriales</taxon>
        <taxon>Gemmiger</taxon>
    </lineage>
</organism>
<comment type="caution">
    <text evidence="2">The sequence shown here is derived from an EMBL/GenBank/DDBJ whole genome shotgun (WGS) entry which is preliminary data.</text>
</comment>
<protein>
    <recommendedName>
        <fullName evidence="1">Glucosamine inositolphosphorylceramide transferase 1 N-terminal domain-containing protein</fullName>
    </recommendedName>
</protein>
<dbReference type="Pfam" id="PF24793">
    <property type="entry name" value="GINT1_N"/>
    <property type="match status" value="1"/>
</dbReference>
<evidence type="ECO:0000313" key="2">
    <source>
        <dbReference type="EMBL" id="HJB42249.1"/>
    </source>
</evidence>
<sequence>MNQLYRALHMPPGRLFKKLTGWKEIYTIAIRPRPTAEGCEPLPALGEGAYTMLPATPGHWYADPLLFHKNGQRWIFCEDFDLAANKGAIAAFTLDDAGHAGPIETVLAEDFHLSFPTVFDWNGETWMIPETGADRSLRLYRCDWFPEEWKLAKAFPVGKELADTILLDQTPEALTLLCSEVRPENGLYTRYRRYTLRADASAEGGFTIEEDEPFNLAHRGYDLGARNAGPLFSWGGGRLRPAQVSTKVDYGVYLQFFMTHPDPDHPDAMRETPLCAAMPQNVTITGLDPARIIGIHTYCRDEAFEVIDARYLAQLPPPATR</sequence>
<name>A0A9D2M7G9_9FIRM</name>